<gene>
    <name evidence="11 12" type="primary">LOC115875885</name>
</gene>
<dbReference type="Gene3D" id="3.90.70.10">
    <property type="entry name" value="Cysteine proteinases"/>
    <property type="match status" value="1"/>
</dbReference>
<dbReference type="InterPro" id="IPR000668">
    <property type="entry name" value="Peptidase_C1A_C"/>
</dbReference>
<dbReference type="RefSeq" id="XP_030747306.1">
    <property type="nucleotide sequence ID" value="XM_030891446.1"/>
</dbReference>
<dbReference type="Pfam" id="PF08127">
    <property type="entry name" value="Propeptide_C1"/>
    <property type="match status" value="1"/>
</dbReference>
<evidence type="ECO:0000313" key="12">
    <source>
        <dbReference type="RefSeq" id="XP_030747307.1"/>
    </source>
</evidence>
<dbReference type="GeneID" id="115875885"/>
<dbReference type="PROSITE" id="PS00139">
    <property type="entry name" value="THIOL_PROTEASE_CYS"/>
    <property type="match status" value="1"/>
</dbReference>
<dbReference type="Proteomes" id="UP000504635">
    <property type="component" value="Unplaced"/>
</dbReference>
<dbReference type="PANTHER" id="PTHR12411">
    <property type="entry name" value="CYSTEINE PROTEASE FAMILY C1-RELATED"/>
    <property type="match status" value="1"/>
</dbReference>
<evidence type="ECO:0000256" key="5">
    <source>
        <dbReference type="ARBA" id="ARBA00022807"/>
    </source>
</evidence>
<dbReference type="FunFam" id="3.90.70.10:FF:000031">
    <property type="entry name" value="Cathepsin B"/>
    <property type="match status" value="1"/>
</dbReference>
<reference evidence="11 12" key="1">
    <citation type="submission" date="2025-04" db="UniProtKB">
        <authorList>
            <consortium name="RefSeq"/>
        </authorList>
    </citation>
    <scope>IDENTIFICATION</scope>
    <source>
        <tissue evidence="11 12">Gonads</tissue>
    </source>
</reference>
<dbReference type="CDD" id="cd02620">
    <property type="entry name" value="Peptidase_C1A_CathepsinB"/>
    <property type="match status" value="1"/>
</dbReference>
<evidence type="ECO:0000256" key="2">
    <source>
        <dbReference type="ARBA" id="ARBA00022670"/>
    </source>
</evidence>
<sequence length="338" mass="37722">MKCLGICITLSVIALSTATILDYHPLSEERIAQINEKAKTWKAGKNFEIEDWETVKRMANGVRPDALLRRRHYSAPHDISEEIPDTFDAREQWPNCISIPTVWDQSDCGSCWAIATAAAMSDRVCIQSNQTKQTFVSAEDLNSCCVVCSDGGDGCGGGYPEEAWAYWQTHGIVTGGLYQGNQGCKDYTLAPCEHHVNYTTRPQCADLNYVTPNCSRTCSEESGLNYTESKTYGQTPIFLAEELQIQLEILKNGPVQTSFFVMDDFPNYQSGVYEATSINWIGNHAMKILGWGVENGTKYWLIANTWNTDWGLDGYIKYIRGTDHLYIESSVVAALPKA</sequence>
<dbReference type="OrthoDB" id="3789175at2759"/>
<dbReference type="Pfam" id="PF00112">
    <property type="entry name" value="Peptidase_C1"/>
    <property type="match status" value="1"/>
</dbReference>
<organism evidence="10 12">
    <name type="scientific">Sitophilus oryzae</name>
    <name type="common">Rice weevil</name>
    <name type="synonym">Curculio oryzae</name>
    <dbReference type="NCBI Taxonomy" id="7048"/>
    <lineage>
        <taxon>Eukaryota</taxon>
        <taxon>Metazoa</taxon>
        <taxon>Ecdysozoa</taxon>
        <taxon>Arthropoda</taxon>
        <taxon>Hexapoda</taxon>
        <taxon>Insecta</taxon>
        <taxon>Pterygota</taxon>
        <taxon>Neoptera</taxon>
        <taxon>Endopterygota</taxon>
        <taxon>Coleoptera</taxon>
        <taxon>Polyphaga</taxon>
        <taxon>Cucujiformia</taxon>
        <taxon>Curculionidae</taxon>
        <taxon>Dryophthorinae</taxon>
        <taxon>Sitophilus</taxon>
    </lineage>
</organism>
<dbReference type="AlphaFoldDB" id="A0A6J2X7Y6"/>
<evidence type="ECO:0000259" key="9">
    <source>
        <dbReference type="SMART" id="SM00645"/>
    </source>
</evidence>
<keyword evidence="4" id="KW-0378">Hydrolase</keyword>
<feature type="signal peptide" evidence="8">
    <location>
        <begin position="1"/>
        <end position="18"/>
    </location>
</feature>
<feature type="domain" description="Peptidase C1A papain C-terminal" evidence="9">
    <location>
        <begin position="83"/>
        <end position="335"/>
    </location>
</feature>
<protein>
    <submittedName>
        <fullName evidence="11 12">Cathepsin B-like isoform X2</fullName>
    </submittedName>
</protein>
<keyword evidence="6" id="KW-0865">Zymogen</keyword>
<dbReference type="InterPro" id="IPR013128">
    <property type="entry name" value="Peptidase_C1A"/>
</dbReference>
<evidence type="ECO:0000256" key="4">
    <source>
        <dbReference type="ARBA" id="ARBA00022801"/>
    </source>
</evidence>
<dbReference type="PRINTS" id="PR00705">
    <property type="entry name" value="PAPAIN"/>
</dbReference>
<accession>A0A6J2X7Y6</accession>
<dbReference type="InterPro" id="IPR038765">
    <property type="entry name" value="Papain-like_cys_pep_sf"/>
</dbReference>
<keyword evidence="7" id="KW-1015">Disulfide bond</keyword>
<evidence type="ECO:0000256" key="8">
    <source>
        <dbReference type="SAM" id="SignalP"/>
    </source>
</evidence>
<dbReference type="GO" id="GO:0006508">
    <property type="term" value="P:proteolysis"/>
    <property type="evidence" value="ECO:0007669"/>
    <property type="project" value="UniProtKB-KW"/>
</dbReference>
<dbReference type="InterPro" id="IPR012599">
    <property type="entry name" value="Propeptide_C1A"/>
</dbReference>
<evidence type="ECO:0000256" key="1">
    <source>
        <dbReference type="ARBA" id="ARBA00008455"/>
    </source>
</evidence>
<evidence type="ECO:0000313" key="10">
    <source>
        <dbReference type="Proteomes" id="UP000504635"/>
    </source>
</evidence>
<proteinExistence type="inferred from homology"/>
<dbReference type="SMART" id="SM00645">
    <property type="entry name" value="Pept_C1"/>
    <property type="match status" value="1"/>
</dbReference>
<evidence type="ECO:0000256" key="3">
    <source>
        <dbReference type="ARBA" id="ARBA00022729"/>
    </source>
</evidence>
<feature type="chain" id="PRO_5044642824" evidence="8">
    <location>
        <begin position="19"/>
        <end position="338"/>
    </location>
</feature>
<keyword evidence="2" id="KW-0645">Protease</keyword>
<dbReference type="InterPro" id="IPR000169">
    <property type="entry name" value="Pept_cys_AS"/>
</dbReference>
<comment type="similarity">
    <text evidence="1">Belongs to the peptidase C1 family.</text>
</comment>
<keyword evidence="5" id="KW-0788">Thiol protease</keyword>
<dbReference type="InterPro" id="IPR025660">
    <property type="entry name" value="Pept_his_AS"/>
</dbReference>
<dbReference type="GO" id="GO:0004197">
    <property type="term" value="F:cysteine-type endopeptidase activity"/>
    <property type="evidence" value="ECO:0007669"/>
    <property type="project" value="InterPro"/>
</dbReference>
<evidence type="ECO:0000256" key="6">
    <source>
        <dbReference type="ARBA" id="ARBA00023145"/>
    </source>
</evidence>
<dbReference type="SUPFAM" id="SSF54001">
    <property type="entry name" value="Cysteine proteinases"/>
    <property type="match status" value="1"/>
</dbReference>
<dbReference type="PROSITE" id="PS00639">
    <property type="entry name" value="THIOL_PROTEASE_HIS"/>
    <property type="match status" value="1"/>
</dbReference>
<evidence type="ECO:0000256" key="7">
    <source>
        <dbReference type="ARBA" id="ARBA00023157"/>
    </source>
</evidence>
<keyword evidence="10" id="KW-1185">Reference proteome</keyword>
<name>A0A6J2X7Y6_SITOR</name>
<dbReference type="RefSeq" id="XP_030747307.1">
    <property type="nucleotide sequence ID" value="XM_030891447.1"/>
</dbReference>
<evidence type="ECO:0000313" key="11">
    <source>
        <dbReference type="RefSeq" id="XP_030747306.1"/>
    </source>
</evidence>
<keyword evidence="3 8" id="KW-0732">Signal</keyword>